<evidence type="ECO:0000256" key="2">
    <source>
        <dbReference type="ARBA" id="ARBA00022692"/>
    </source>
</evidence>
<comment type="caution">
    <text evidence="6">The sequence shown here is derived from an EMBL/GenBank/DDBJ whole genome shotgun (WGS) entry which is preliminary data.</text>
</comment>
<sequence length="181" mass="19262">MLESITAFDAIAVAVIVISAIMAFARGFLREVATLGSFIAALAAAYYARRFFAEPVRTLVPEGADPVLGDLALVVFAFIIVYVLVAWFGQRLSKNIQGAEGIGMFDHVAGLFFGIARGAIALVFFAVLLNLALDESRIPDFILNSLTYPPLAEMADYVNDNASKVGKDVQAALPSAGKTGQ</sequence>
<dbReference type="PATRIC" id="fig|1280948.3.peg.3488"/>
<reference evidence="6 7" key="1">
    <citation type="journal article" date="2014" name="Antonie Van Leeuwenhoek">
        <title>Hyphomonas beringensis sp. nov. and Hyphomonas chukchiensis sp. nov., isolated from surface seawater of the Bering Sea and Chukchi Sea.</title>
        <authorList>
            <person name="Li C."/>
            <person name="Lai Q."/>
            <person name="Li G."/>
            <person name="Dong C."/>
            <person name="Wang J."/>
            <person name="Liao Y."/>
            <person name="Shao Z."/>
        </authorList>
    </citation>
    <scope>NUCLEOTIDE SEQUENCE [LARGE SCALE GENOMIC DNA]</scope>
    <source>
        <strain evidence="6 7">22II1-22F38</strain>
    </source>
</reference>
<keyword evidence="2 5" id="KW-0812">Transmembrane</keyword>
<dbReference type="PANTHER" id="PTHR36926:SF1">
    <property type="entry name" value="COLICIN V PRODUCTION PROTEIN"/>
    <property type="match status" value="1"/>
</dbReference>
<keyword evidence="7" id="KW-1185">Reference proteome</keyword>
<comment type="subcellular location">
    <subcellularLocation>
        <location evidence="1">Membrane</location>
        <topology evidence="1">Multi-pass membrane protein</topology>
    </subcellularLocation>
</comment>
<gene>
    <name evidence="6" type="ORF">HY36_11825</name>
</gene>
<dbReference type="OrthoDB" id="7619926at2"/>
<dbReference type="AlphaFoldDB" id="A0A059DWW0"/>
<dbReference type="EMBL" id="AWFH01000063">
    <property type="protein sequence ID" value="KCZ57858.1"/>
    <property type="molecule type" value="Genomic_DNA"/>
</dbReference>
<evidence type="ECO:0000256" key="1">
    <source>
        <dbReference type="ARBA" id="ARBA00004141"/>
    </source>
</evidence>
<feature type="transmembrane region" description="Helical" evidence="5">
    <location>
        <begin position="6"/>
        <end position="25"/>
    </location>
</feature>
<dbReference type="Proteomes" id="UP000024547">
    <property type="component" value="Unassembled WGS sequence"/>
</dbReference>
<accession>A0A059DWW0</accession>
<dbReference type="GeneID" id="92500163"/>
<dbReference type="RefSeq" id="WP_035555607.1">
    <property type="nucleotide sequence ID" value="NZ_AWFH01000063.1"/>
</dbReference>
<dbReference type="Pfam" id="PF02674">
    <property type="entry name" value="Colicin_V"/>
    <property type="match status" value="1"/>
</dbReference>
<proteinExistence type="predicted"/>
<evidence type="ECO:0008006" key="8">
    <source>
        <dbReference type="Google" id="ProtNLM"/>
    </source>
</evidence>
<evidence type="ECO:0000313" key="7">
    <source>
        <dbReference type="Proteomes" id="UP000024547"/>
    </source>
</evidence>
<keyword evidence="3 5" id="KW-1133">Transmembrane helix</keyword>
<dbReference type="PANTHER" id="PTHR36926">
    <property type="entry name" value="COLICIN V PRODUCTION PROTEIN"/>
    <property type="match status" value="1"/>
</dbReference>
<name>A0A059DWW0_9PROT</name>
<keyword evidence="4 5" id="KW-0472">Membrane</keyword>
<evidence type="ECO:0000256" key="4">
    <source>
        <dbReference type="ARBA" id="ARBA00023136"/>
    </source>
</evidence>
<protein>
    <recommendedName>
        <fullName evidence="8">CvpA family protein</fullName>
    </recommendedName>
</protein>
<evidence type="ECO:0000256" key="3">
    <source>
        <dbReference type="ARBA" id="ARBA00022989"/>
    </source>
</evidence>
<dbReference type="InterPro" id="IPR052719">
    <property type="entry name" value="CvpA-like"/>
</dbReference>
<feature type="transmembrane region" description="Helical" evidence="5">
    <location>
        <begin position="108"/>
        <end position="133"/>
    </location>
</feature>
<evidence type="ECO:0000313" key="6">
    <source>
        <dbReference type="EMBL" id="KCZ57858.1"/>
    </source>
</evidence>
<dbReference type="InterPro" id="IPR003825">
    <property type="entry name" value="Colicin-V_CvpA"/>
</dbReference>
<dbReference type="GO" id="GO:0016020">
    <property type="term" value="C:membrane"/>
    <property type="evidence" value="ECO:0007669"/>
    <property type="project" value="UniProtKB-SubCell"/>
</dbReference>
<feature type="transmembrane region" description="Helical" evidence="5">
    <location>
        <begin position="68"/>
        <end position="88"/>
    </location>
</feature>
<feature type="transmembrane region" description="Helical" evidence="5">
    <location>
        <begin position="32"/>
        <end position="48"/>
    </location>
</feature>
<dbReference type="STRING" id="1280948.HY36_11825"/>
<dbReference type="eggNOG" id="COG1286">
    <property type="taxonomic scope" value="Bacteria"/>
</dbReference>
<organism evidence="6 7">
    <name type="scientific">Hyphomonas atlantica</name>
    <dbReference type="NCBI Taxonomy" id="1280948"/>
    <lineage>
        <taxon>Bacteria</taxon>
        <taxon>Pseudomonadati</taxon>
        <taxon>Pseudomonadota</taxon>
        <taxon>Alphaproteobacteria</taxon>
        <taxon>Hyphomonadales</taxon>
        <taxon>Hyphomonadaceae</taxon>
        <taxon>Hyphomonas</taxon>
    </lineage>
</organism>
<evidence type="ECO:0000256" key="5">
    <source>
        <dbReference type="SAM" id="Phobius"/>
    </source>
</evidence>
<dbReference type="GO" id="GO:0009403">
    <property type="term" value="P:toxin biosynthetic process"/>
    <property type="evidence" value="ECO:0007669"/>
    <property type="project" value="InterPro"/>
</dbReference>